<keyword evidence="1" id="KW-0812">Transmembrane</keyword>
<organism evidence="3 4">
    <name type="scientific">[Clostridium] hylemonae DSM 15053</name>
    <dbReference type="NCBI Taxonomy" id="553973"/>
    <lineage>
        <taxon>Bacteria</taxon>
        <taxon>Bacillati</taxon>
        <taxon>Bacillota</taxon>
        <taxon>Clostridia</taxon>
        <taxon>Lachnospirales</taxon>
        <taxon>Lachnospiraceae</taxon>
    </lineage>
</organism>
<dbReference type="Proteomes" id="UP000004893">
    <property type="component" value="Unassembled WGS sequence"/>
</dbReference>
<dbReference type="GO" id="GO:0043709">
    <property type="term" value="P:cell adhesion involved in single-species biofilm formation"/>
    <property type="evidence" value="ECO:0007669"/>
    <property type="project" value="TreeGrafter"/>
</dbReference>
<name>C0C2R0_9FIRM</name>
<dbReference type="SMART" id="SM00267">
    <property type="entry name" value="GGDEF"/>
    <property type="match status" value="1"/>
</dbReference>
<feature type="transmembrane region" description="Helical" evidence="1">
    <location>
        <begin position="338"/>
        <end position="357"/>
    </location>
</feature>
<evidence type="ECO:0000313" key="3">
    <source>
        <dbReference type="EMBL" id="EEG73684.1"/>
    </source>
</evidence>
<feature type="transmembrane region" description="Helical" evidence="1">
    <location>
        <begin position="16"/>
        <end position="35"/>
    </location>
</feature>
<dbReference type="PANTHER" id="PTHR45138:SF9">
    <property type="entry name" value="DIGUANYLATE CYCLASE DGCM-RELATED"/>
    <property type="match status" value="1"/>
</dbReference>
<dbReference type="HOGENOM" id="CLU_034082_0_0_9"/>
<dbReference type="Pfam" id="PF00990">
    <property type="entry name" value="GGDEF"/>
    <property type="match status" value="1"/>
</dbReference>
<feature type="domain" description="GGDEF" evidence="2">
    <location>
        <begin position="434"/>
        <end position="560"/>
    </location>
</feature>
<dbReference type="OrthoDB" id="9804955at2"/>
<keyword evidence="4" id="KW-1185">Reference proteome</keyword>
<dbReference type="AlphaFoldDB" id="C0C2R0"/>
<sequence>MQGDFYMKENKIRKRLVLFMTAAAVMSFIVVMVLACRSGRGDSARYEKAERRYMDKGVSVLQEDGREEVKEYPCRSDGKEGYFYYKLPEDIEDNAVLVLPNVYQKIEVTLNGKLLYTYGMDQDSPYYMEARLNCAVRLPDGSGGRELEIHLVNTEKMGKASLQQGYLTTAGELSDSLLADNLWAFLFCVLTAMTGMCILAVSLWQYIGKAGDLSRIFFCLGQFALLSAVWVFTDSGLPQLIFNNSQGLMVLSFEVFMLMPVPLLQFVQLVCEYSRRALRVLVTGYIVNFFLQNAAYALKLSDFKKMVYLTHIVMVASITAIIYFILKEARNRHSMYAKWVLAGVGIFAGFACMSLVSYYVTGGIQNEKFFITGFFIFLAVLIILATLKFQEFSKESARAAVLKELAYKDMMTGIGNRTLYEEHIAVYESAPRPEAAAVIILDINNLKDVNDRFGHRAGDELLILAARCLREAFGIRGTYYRIGGDEFAVILKEADAGEEECRRLLGRCIEKNNAGREIRLSVSMGYAAPDAGKGAAHIRELIEKADARMYEEKRRYHAGR</sequence>
<dbReference type="InterPro" id="IPR029787">
    <property type="entry name" value="Nucleotide_cyclase"/>
</dbReference>
<reference evidence="3" key="1">
    <citation type="submission" date="2009-02" db="EMBL/GenBank/DDBJ databases">
        <authorList>
            <person name="Fulton L."/>
            <person name="Clifton S."/>
            <person name="Fulton B."/>
            <person name="Xu J."/>
            <person name="Minx P."/>
            <person name="Pepin K.H."/>
            <person name="Johnson M."/>
            <person name="Bhonagiri V."/>
            <person name="Nash W.E."/>
            <person name="Mardis E.R."/>
            <person name="Wilson R.K."/>
        </authorList>
    </citation>
    <scope>NUCLEOTIDE SEQUENCE [LARGE SCALE GENOMIC DNA]</scope>
    <source>
        <strain evidence="3">DSM 15053</strain>
    </source>
</reference>
<dbReference type="CDD" id="cd01949">
    <property type="entry name" value="GGDEF"/>
    <property type="match status" value="1"/>
</dbReference>
<evidence type="ECO:0000256" key="1">
    <source>
        <dbReference type="SAM" id="Phobius"/>
    </source>
</evidence>
<dbReference type="InterPro" id="IPR050469">
    <property type="entry name" value="Diguanylate_Cyclase"/>
</dbReference>
<dbReference type="GO" id="GO:0005886">
    <property type="term" value="C:plasma membrane"/>
    <property type="evidence" value="ECO:0007669"/>
    <property type="project" value="TreeGrafter"/>
</dbReference>
<proteinExistence type="predicted"/>
<dbReference type="Gene3D" id="3.30.70.270">
    <property type="match status" value="1"/>
</dbReference>
<keyword evidence="1" id="KW-1133">Transmembrane helix</keyword>
<keyword evidence="1" id="KW-0472">Membrane</keyword>
<gene>
    <name evidence="3" type="ORF">CLOHYLEM_06366</name>
</gene>
<protein>
    <submittedName>
        <fullName evidence="3">Diguanylate cyclase (GGDEF) domain protein</fullName>
    </submittedName>
</protein>
<dbReference type="GO" id="GO:0052621">
    <property type="term" value="F:diguanylate cyclase activity"/>
    <property type="evidence" value="ECO:0007669"/>
    <property type="project" value="TreeGrafter"/>
</dbReference>
<dbReference type="PANTHER" id="PTHR45138">
    <property type="entry name" value="REGULATORY COMPONENTS OF SENSORY TRANSDUCTION SYSTEM"/>
    <property type="match status" value="1"/>
</dbReference>
<dbReference type="InterPro" id="IPR043128">
    <property type="entry name" value="Rev_trsase/Diguanyl_cyclase"/>
</dbReference>
<dbReference type="STRING" id="553973.CLOHYLEM_06366"/>
<accession>C0C2R0</accession>
<feature type="transmembrane region" description="Helical" evidence="1">
    <location>
        <begin position="182"/>
        <end position="204"/>
    </location>
</feature>
<reference evidence="3" key="2">
    <citation type="submission" date="2013-06" db="EMBL/GenBank/DDBJ databases">
        <title>Draft genome sequence of Clostridium hylemonae (DSM 15053).</title>
        <authorList>
            <person name="Sudarsanam P."/>
            <person name="Ley R."/>
            <person name="Guruge J."/>
            <person name="Turnbaugh P.J."/>
            <person name="Mahowald M."/>
            <person name="Liep D."/>
            <person name="Gordon J."/>
        </authorList>
    </citation>
    <scope>NUCLEOTIDE SEQUENCE</scope>
    <source>
        <strain evidence="3">DSM 15053</strain>
    </source>
</reference>
<dbReference type="SUPFAM" id="SSF55073">
    <property type="entry name" value="Nucleotide cyclase"/>
    <property type="match status" value="1"/>
</dbReference>
<dbReference type="PROSITE" id="PS50887">
    <property type="entry name" value="GGDEF"/>
    <property type="match status" value="1"/>
</dbReference>
<dbReference type="GO" id="GO:1902201">
    <property type="term" value="P:negative regulation of bacterial-type flagellum-dependent cell motility"/>
    <property type="evidence" value="ECO:0007669"/>
    <property type="project" value="TreeGrafter"/>
</dbReference>
<evidence type="ECO:0000259" key="2">
    <source>
        <dbReference type="PROSITE" id="PS50887"/>
    </source>
</evidence>
<evidence type="ECO:0000313" key="4">
    <source>
        <dbReference type="Proteomes" id="UP000004893"/>
    </source>
</evidence>
<dbReference type="eggNOG" id="COG2199">
    <property type="taxonomic scope" value="Bacteria"/>
</dbReference>
<feature type="transmembrane region" description="Helical" evidence="1">
    <location>
        <begin position="216"/>
        <end position="233"/>
    </location>
</feature>
<dbReference type="InterPro" id="IPR000160">
    <property type="entry name" value="GGDEF_dom"/>
</dbReference>
<feature type="transmembrane region" description="Helical" evidence="1">
    <location>
        <begin position="278"/>
        <end position="296"/>
    </location>
</feature>
<feature type="transmembrane region" description="Helical" evidence="1">
    <location>
        <begin position="369"/>
        <end position="389"/>
    </location>
</feature>
<dbReference type="EMBL" id="ABYI02000023">
    <property type="protein sequence ID" value="EEG73684.1"/>
    <property type="molecule type" value="Genomic_DNA"/>
</dbReference>
<dbReference type="NCBIfam" id="TIGR00254">
    <property type="entry name" value="GGDEF"/>
    <property type="match status" value="1"/>
</dbReference>
<feature type="transmembrane region" description="Helical" evidence="1">
    <location>
        <begin position="245"/>
        <end position="266"/>
    </location>
</feature>
<feature type="transmembrane region" description="Helical" evidence="1">
    <location>
        <begin position="308"/>
        <end position="326"/>
    </location>
</feature>
<comment type="caution">
    <text evidence="3">The sequence shown here is derived from an EMBL/GenBank/DDBJ whole genome shotgun (WGS) entry which is preliminary data.</text>
</comment>